<name>A0A3B0SPE1_9ZZZZ</name>
<proteinExistence type="predicted"/>
<dbReference type="Gene3D" id="3.10.520.10">
    <property type="entry name" value="ApbE-like domains"/>
    <property type="match status" value="1"/>
</dbReference>
<dbReference type="SUPFAM" id="SSF143631">
    <property type="entry name" value="ApbE-like"/>
    <property type="match status" value="1"/>
</dbReference>
<organism evidence="1">
    <name type="scientific">hydrothermal vent metagenome</name>
    <dbReference type="NCBI Taxonomy" id="652676"/>
    <lineage>
        <taxon>unclassified sequences</taxon>
        <taxon>metagenomes</taxon>
        <taxon>ecological metagenomes</taxon>
    </lineage>
</organism>
<reference evidence="1" key="1">
    <citation type="submission" date="2018-06" db="EMBL/GenBank/DDBJ databases">
        <authorList>
            <person name="Zhirakovskaya E."/>
        </authorList>
    </citation>
    <scope>NUCLEOTIDE SEQUENCE</scope>
</reference>
<protein>
    <submittedName>
        <fullName evidence="1">Uncharacterized protein</fullName>
    </submittedName>
</protein>
<accession>A0A3B0SPE1</accession>
<dbReference type="EMBL" id="UOEJ01000227">
    <property type="protein sequence ID" value="VAW06093.1"/>
    <property type="molecule type" value="Genomic_DNA"/>
</dbReference>
<sequence length="60" mass="6475">ADHYGAVSVLAKDATTADMLSTALYVMTPDRVADVWSKYPALEKALFVTPTGIITEYPKA</sequence>
<feature type="non-terminal residue" evidence="1">
    <location>
        <position position="1"/>
    </location>
</feature>
<gene>
    <name evidence="1" type="ORF">MNBD_ALPHA01-2433</name>
</gene>
<dbReference type="AlphaFoldDB" id="A0A3B0SPE1"/>
<evidence type="ECO:0000313" key="1">
    <source>
        <dbReference type="EMBL" id="VAW06093.1"/>
    </source>
</evidence>
<dbReference type="InterPro" id="IPR003374">
    <property type="entry name" value="ApbE-like_sf"/>
</dbReference>